<evidence type="ECO:0008006" key="4">
    <source>
        <dbReference type="Google" id="ProtNLM"/>
    </source>
</evidence>
<protein>
    <recommendedName>
        <fullName evidence="4">Biotin transporter</fullName>
    </recommendedName>
</protein>
<dbReference type="EMBL" id="FQXV01000001">
    <property type="protein sequence ID" value="SHH50386.1"/>
    <property type="molecule type" value="Genomic_DNA"/>
</dbReference>
<evidence type="ECO:0000313" key="3">
    <source>
        <dbReference type="Proteomes" id="UP000183995"/>
    </source>
</evidence>
<sequence>MTAFAVALLYLASILPAERMGIVAVSSLFGIAAVIEAGIPAGVFVFLGGSLIGWLLVPYKPVILLYALFLGYYPVVKSLAEKLKNKVLQWAVKLAVFNLAFTALWFLFSALVFGPAILKLGTGLVYPVGNLVFILYDIGLTRLIGVYIVRISKNLRKNKE</sequence>
<dbReference type="STRING" id="1123282.SAMN02745823_00102"/>
<name>A0A1M5TI51_9FIRM</name>
<keyword evidence="1" id="KW-0812">Transmembrane</keyword>
<organism evidence="2 3">
    <name type="scientific">Sporobacter termitidis DSM 10068</name>
    <dbReference type="NCBI Taxonomy" id="1123282"/>
    <lineage>
        <taxon>Bacteria</taxon>
        <taxon>Bacillati</taxon>
        <taxon>Bacillota</taxon>
        <taxon>Clostridia</taxon>
        <taxon>Eubacteriales</taxon>
        <taxon>Oscillospiraceae</taxon>
        <taxon>Sporobacter</taxon>
    </lineage>
</organism>
<gene>
    <name evidence="2" type="ORF">SAMN02745823_00102</name>
</gene>
<proteinExistence type="predicted"/>
<accession>A0A1M5TI51</accession>
<dbReference type="AlphaFoldDB" id="A0A1M5TI51"/>
<feature type="transmembrane region" description="Helical" evidence="1">
    <location>
        <begin position="124"/>
        <end position="149"/>
    </location>
</feature>
<keyword evidence="1" id="KW-0472">Membrane</keyword>
<feature type="transmembrane region" description="Helical" evidence="1">
    <location>
        <begin position="43"/>
        <end position="73"/>
    </location>
</feature>
<feature type="transmembrane region" description="Helical" evidence="1">
    <location>
        <begin position="94"/>
        <end position="118"/>
    </location>
</feature>
<keyword evidence="1" id="KW-1133">Transmembrane helix</keyword>
<keyword evidence="3" id="KW-1185">Reference proteome</keyword>
<evidence type="ECO:0000256" key="1">
    <source>
        <dbReference type="SAM" id="Phobius"/>
    </source>
</evidence>
<reference evidence="2 3" key="1">
    <citation type="submission" date="2016-11" db="EMBL/GenBank/DDBJ databases">
        <authorList>
            <person name="Jaros S."/>
            <person name="Januszkiewicz K."/>
            <person name="Wedrychowicz H."/>
        </authorList>
    </citation>
    <scope>NUCLEOTIDE SEQUENCE [LARGE SCALE GENOMIC DNA]</scope>
    <source>
        <strain evidence="2 3">DSM 10068</strain>
    </source>
</reference>
<dbReference type="Proteomes" id="UP000183995">
    <property type="component" value="Unassembled WGS sequence"/>
</dbReference>
<evidence type="ECO:0000313" key="2">
    <source>
        <dbReference type="EMBL" id="SHH50386.1"/>
    </source>
</evidence>